<protein>
    <recommendedName>
        <fullName evidence="1">Solute-binding protein family 5 domain-containing protein</fullName>
    </recommendedName>
</protein>
<evidence type="ECO:0000313" key="2">
    <source>
        <dbReference type="EMBL" id="GMB85634.1"/>
    </source>
</evidence>
<proteinExistence type="predicted"/>
<evidence type="ECO:0000313" key="3">
    <source>
        <dbReference type="Proteomes" id="UP001165243"/>
    </source>
</evidence>
<dbReference type="SUPFAM" id="SSF53850">
    <property type="entry name" value="Periplasmic binding protein-like II"/>
    <property type="match status" value="1"/>
</dbReference>
<dbReference type="Proteomes" id="UP001165243">
    <property type="component" value="Unassembled WGS sequence"/>
</dbReference>
<dbReference type="EMBL" id="BSWK01000001">
    <property type="protein sequence ID" value="GMB85634.1"/>
    <property type="molecule type" value="Genomic_DNA"/>
</dbReference>
<gene>
    <name evidence="2" type="ORF">ME0900_00060</name>
</gene>
<accession>A0AAV5P916</accession>
<dbReference type="Pfam" id="PF00496">
    <property type="entry name" value="SBP_bac_5"/>
    <property type="match status" value="1"/>
</dbReference>
<reference evidence="2" key="1">
    <citation type="submission" date="2023-04" db="EMBL/GenBank/DDBJ databases">
        <title>Draft genome sequences of Lactobacillus delbrueckii subsp. bulgaricus ME-900 and ME-901 with improved acid tolerance.</title>
        <authorList>
            <person name="Ishida T."/>
            <person name="Yamamoto E."/>
            <person name="Koizumi A."/>
            <person name="Fujiwara S."/>
            <person name="Makino S."/>
            <person name="Kano H."/>
            <person name="Kimura K."/>
        </authorList>
    </citation>
    <scope>NUCLEOTIDE SEQUENCE</scope>
    <source>
        <strain evidence="2">ME-900</strain>
    </source>
</reference>
<dbReference type="AlphaFoldDB" id="A0AAV5P916"/>
<name>A0AAV5P916_LACDE</name>
<evidence type="ECO:0000259" key="1">
    <source>
        <dbReference type="Pfam" id="PF00496"/>
    </source>
</evidence>
<dbReference type="Gene3D" id="3.10.105.10">
    <property type="entry name" value="Dipeptide-binding Protein, Domain 3"/>
    <property type="match status" value="1"/>
</dbReference>
<comment type="caution">
    <text evidence="2">The sequence shown here is derived from an EMBL/GenBank/DDBJ whole genome shotgun (WGS) entry which is preliminary data.</text>
</comment>
<feature type="domain" description="Solute-binding protein family 5" evidence="1">
    <location>
        <begin position="3"/>
        <end position="94"/>
    </location>
</feature>
<organism evidence="2 3">
    <name type="scientific">Lactobacillus delbrueckii subsp. bulgaricus</name>
    <dbReference type="NCBI Taxonomy" id="1585"/>
    <lineage>
        <taxon>Bacteria</taxon>
        <taxon>Bacillati</taxon>
        <taxon>Bacillota</taxon>
        <taxon>Bacilli</taxon>
        <taxon>Lactobacillales</taxon>
        <taxon>Lactobacillaceae</taxon>
        <taxon>Lactobacillus</taxon>
    </lineage>
</organism>
<dbReference type="InterPro" id="IPR000914">
    <property type="entry name" value="SBP_5_dom"/>
</dbReference>
<sequence>MTYNLKQAQKEWALAKKQLGKSKITIELLTSDMDAPKRVGEYLQSNLMKNLPGLTVKLRSIPLKSRLADTSKHNFDMVYGTWQPSFQDPIDYLTIGGLFNLESDYKNSTFWKEINQAKSTYATQPSGRPA</sequence>